<keyword evidence="10" id="KW-1185">Reference proteome</keyword>
<feature type="transmembrane region" description="Helical" evidence="8">
    <location>
        <begin position="29"/>
        <end position="52"/>
    </location>
</feature>
<dbReference type="InterPro" id="IPR004695">
    <property type="entry name" value="SLAC1/Mae1/Ssu1/TehA"/>
</dbReference>
<sequence>MDTGILSVLLHLDPHQFHGLDTISTVAFIWNFLLFLALATASLFHIVFYPSFVRTQTPTSLDELCYTAAPIVVFFTLVAHVILTCSEAWGYGFMMLAYVLWWSGCATSTGDIVMYNSFGIEPRLSVPVIIVSFLLLGRAFFLALLYYAVFLHRLMAEGHSAGPRMATIVMTVGPLGQFATAIQLLGTVASEEGAFGGYGKDTFLTDQAASSVAAVLTSALLIFLLLAYFFDLGFSAYYIATGQTLGMVRAREKRAANDGKEE</sequence>
<evidence type="ECO:0000256" key="8">
    <source>
        <dbReference type="SAM" id="Phobius"/>
    </source>
</evidence>
<comment type="subcellular location">
    <subcellularLocation>
        <location evidence="1">Cell membrane</location>
        <topology evidence="1">Multi-pass membrane protein</topology>
    </subcellularLocation>
</comment>
<protein>
    <submittedName>
        <fullName evidence="9">Uncharacterized protein</fullName>
    </submittedName>
</protein>
<dbReference type="OrthoDB" id="2901184at2759"/>
<evidence type="ECO:0000256" key="4">
    <source>
        <dbReference type="ARBA" id="ARBA00022475"/>
    </source>
</evidence>
<feature type="transmembrane region" description="Helical" evidence="8">
    <location>
        <begin position="64"/>
        <end position="83"/>
    </location>
</feature>
<comment type="similarity">
    <text evidence="2">Belongs to the tellurite-resistance/dicarboxylate transporter (TDT) family.</text>
</comment>
<dbReference type="InterPro" id="IPR038665">
    <property type="entry name" value="Voltage-dep_anion_channel_sf"/>
</dbReference>
<dbReference type="PANTHER" id="PTHR31686">
    <property type="match status" value="1"/>
</dbReference>
<dbReference type="Proteomes" id="UP000700596">
    <property type="component" value="Unassembled WGS sequence"/>
</dbReference>
<keyword evidence="7 8" id="KW-0472">Membrane</keyword>
<evidence type="ECO:0000256" key="1">
    <source>
        <dbReference type="ARBA" id="ARBA00004651"/>
    </source>
</evidence>
<evidence type="ECO:0000313" key="9">
    <source>
        <dbReference type="EMBL" id="KAH7120993.1"/>
    </source>
</evidence>
<dbReference type="AlphaFoldDB" id="A0A9P9IGD8"/>
<keyword evidence="4" id="KW-1003">Cell membrane</keyword>
<comment type="caution">
    <text evidence="9">The sequence shown here is derived from an EMBL/GenBank/DDBJ whole genome shotgun (WGS) entry which is preliminary data.</text>
</comment>
<evidence type="ECO:0000256" key="6">
    <source>
        <dbReference type="ARBA" id="ARBA00022989"/>
    </source>
</evidence>
<keyword evidence="6 8" id="KW-1133">Transmembrane helix</keyword>
<dbReference type="InterPro" id="IPR051629">
    <property type="entry name" value="Sulfite_efflux_TDT"/>
</dbReference>
<evidence type="ECO:0000313" key="10">
    <source>
        <dbReference type="Proteomes" id="UP000700596"/>
    </source>
</evidence>
<evidence type="ECO:0000256" key="3">
    <source>
        <dbReference type="ARBA" id="ARBA00022448"/>
    </source>
</evidence>
<gene>
    <name evidence="9" type="ORF">B0J11DRAFT_508033</name>
</gene>
<keyword evidence="3" id="KW-0813">Transport</keyword>
<evidence type="ECO:0000256" key="2">
    <source>
        <dbReference type="ARBA" id="ARBA00008566"/>
    </source>
</evidence>
<dbReference type="GO" id="GO:0005886">
    <property type="term" value="C:plasma membrane"/>
    <property type="evidence" value="ECO:0007669"/>
    <property type="project" value="UniProtKB-SubCell"/>
</dbReference>
<proteinExistence type="inferred from homology"/>
<feature type="transmembrane region" description="Helical" evidence="8">
    <location>
        <begin position="208"/>
        <end position="230"/>
    </location>
</feature>
<organism evidence="9 10">
    <name type="scientific">Dendryphion nanum</name>
    <dbReference type="NCBI Taxonomy" id="256645"/>
    <lineage>
        <taxon>Eukaryota</taxon>
        <taxon>Fungi</taxon>
        <taxon>Dikarya</taxon>
        <taxon>Ascomycota</taxon>
        <taxon>Pezizomycotina</taxon>
        <taxon>Dothideomycetes</taxon>
        <taxon>Pleosporomycetidae</taxon>
        <taxon>Pleosporales</taxon>
        <taxon>Torulaceae</taxon>
        <taxon>Dendryphion</taxon>
    </lineage>
</organism>
<dbReference type="PANTHER" id="PTHR31686:SF3">
    <property type="entry name" value="ACID TRANSPORT PROTEIN, PUTATIVE (AFU_ORTHOLOGUE AFUA_4G09410)-RELATED"/>
    <property type="match status" value="1"/>
</dbReference>
<dbReference type="EMBL" id="JAGMWT010000010">
    <property type="protein sequence ID" value="KAH7120993.1"/>
    <property type="molecule type" value="Genomic_DNA"/>
</dbReference>
<evidence type="ECO:0000256" key="7">
    <source>
        <dbReference type="ARBA" id="ARBA00023136"/>
    </source>
</evidence>
<keyword evidence="5 8" id="KW-0812">Transmembrane</keyword>
<name>A0A9P9IGD8_9PLEO</name>
<dbReference type="Pfam" id="PF03595">
    <property type="entry name" value="SLAC1"/>
    <property type="match status" value="1"/>
</dbReference>
<evidence type="ECO:0000256" key="5">
    <source>
        <dbReference type="ARBA" id="ARBA00022692"/>
    </source>
</evidence>
<feature type="transmembrane region" description="Helical" evidence="8">
    <location>
        <begin position="89"/>
        <end position="114"/>
    </location>
</feature>
<feature type="transmembrane region" description="Helical" evidence="8">
    <location>
        <begin position="126"/>
        <end position="149"/>
    </location>
</feature>
<dbReference type="Gene3D" id="1.50.10.150">
    <property type="entry name" value="Voltage-dependent anion channel"/>
    <property type="match status" value="2"/>
</dbReference>
<accession>A0A9P9IGD8</accession>
<reference evidence="9" key="1">
    <citation type="journal article" date="2021" name="Nat. Commun.">
        <title>Genetic determinants of endophytism in the Arabidopsis root mycobiome.</title>
        <authorList>
            <person name="Mesny F."/>
            <person name="Miyauchi S."/>
            <person name="Thiergart T."/>
            <person name="Pickel B."/>
            <person name="Atanasova L."/>
            <person name="Karlsson M."/>
            <person name="Huettel B."/>
            <person name="Barry K.W."/>
            <person name="Haridas S."/>
            <person name="Chen C."/>
            <person name="Bauer D."/>
            <person name="Andreopoulos W."/>
            <person name="Pangilinan J."/>
            <person name="LaButti K."/>
            <person name="Riley R."/>
            <person name="Lipzen A."/>
            <person name="Clum A."/>
            <person name="Drula E."/>
            <person name="Henrissat B."/>
            <person name="Kohler A."/>
            <person name="Grigoriev I.V."/>
            <person name="Martin F.M."/>
            <person name="Hacquard S."/>
        </authorList>
    </citation>
    <scope>NUCLEOTIDE SEQUENCE</scope>
    <source>
        <strain evidence="9">MPI-CAGE-CH-0243</strain>
    </source>
</reference>
<dbReference type="GO" id="GO:0000319">
    <property type="term" value="F:sulfite transmembrane transporter activity"/>
    <property type="evidence" value="ECO:0007669"/>
    <property type="project" value="TreeGrafter"/>
</dbReference>